<name>A0ABV7KXA9_9PROT</name>
<reference evidence="3" key="1">
    <citation type="journal article" date="2019" name="Int. J. Syst. Evol. Microbiol.">
        <title>The Global Catalogue of Microorganisms (GCM) 10K type strain sequencing project: providing services to taxonomists for standard genome sequencing and annotation.</title>
        <authorList>
            <consortium name="The Broad Institute Genomics Platform"/>
            <consortium name="The Broad Institute Genome Sequencing Center for Infectious Disease"/>
            <person name="Wu L."/>
            <person name="Ma J."/>
        </authorList>
    </citation>
    <scope>NUCLEOTIDE SEQUENCE [LARGE SCALE GENOMIC DNA]</scope>
    <source>
        <strain evidence="3">KCTC 42964</strain>
    </source>
</reference>
<protein>
    <recommendedName>
        <fullName evidence="4">Transglycosylase SLT domain-containing protein</fullName>
    </recommendedName>
</protein>
<accession>A0ABV7KXA9</accession>
<evidence type="ECO:0000313" key="2">
    <source>
        <dbReference type="EMBL" id="MFC3227002.1"/>
    </source>
</evidence>
<keyword evidence="3" id="KW-1185">Reference proteome</keyword>
<evidence type="ECO:0008006" key="4">
    <source>
        <dbReference type="Google" id="ProtNLM"/>
    </source>
</evidence>
<gene>
    <name evidence="2" type="ORF">ACFOGJ_07170</name>
</gene>
<proteinExistence type="predicted"/>
<comment type="caution">
    <text evidence="2">The sequence shown here is derived from an EMBL/GenBank/DDBJ whole genome shotgun (WGS) entry which is preliminary data.</text>
</comment>
<organism evidence="2 3">
    <name type="scientific">Marinibaculum pumilum</name>
    <dbReference type="NCBI Taxonomy" id="1766165"/>
    <lineage>
        <taxon>Bacteria</taxon>
        <taxon>Pseudomonadati</taxon>
        <taxon>Pseudomonadota</taxon>
        <taxon>Alphaproteobacteria</taxon>
        <taxon>Rhodospirillales</taxon>
        <taxon>Rhodospirillaceae</taxon>
        <taxon>Marinibaculum</taxon>
    </lineage>
</organism>
<dbReference type="EMBL" id="JBHRTR010000019">
    <property type="protein sequence ID" value="MFC3227002.1"/>
    <property type="molecule type" value="Genomic_DNA"/>
</dbReference>
<feature type="region of interest" description="Disordered" evidence="1">
    <location>
        <begin position="1"/>
        <end position="20"/>
    </location>
</feature>
<feature type="compositionally biased region" description="Low complexity" evidence="1">
    <location>
        <begin position="38"/>
        <end position="52"/>
    </location>
</feature>
<dbReference type="InterPro" id="IPR023346">
    <property type="entry name" value="Lysozyme-like_dom_sf"/>
</dbReference>
<sequence>MTLRTRLQSRGYPSPAATSASAFLPDLWRSLVGVRPDPGSSSAGKSNAGSPPEGVAPDGISTRHPPHLPQRPAASSGRPAGSGHHLSNQLPPWGRLGGNGVEPPSGTLPVLSDAQDRIDSLNANTPALFEIADNPNADGSEPWHELGWLGRAAVLQHDHIIAEEARRQFLDPDLLRAVIYLENARGASYGMPSDIAYEAMPDWVREDMLSHIGLDKPSILPMNIQPSTWGPLGLDSRSAFDPQTNIRAGATLLRRIVDRVPNPDPAKIGSIYNFTGRENVNDYGAALARVYRERPWEERPWEERPWEDRR</sequence>
<feature type="region of interest" description="Disordered" evidence="1">
    <location>
        <begin position="31"/>
        <end position="111"/>
    </location>
</feature>
<dbReference type="SUPFAM" id="SSF53955">
    <property type="entry name" value="Lysozyme-like"/>
    <property type="match status" value="1"/>
</dbReference>
<dbReference type="Proteomes" id="UP001595528">
    <property type="component" value="Unassembled WGS sequence"/>
</dbReference>
<evidence type="ECO:0000256" key="1">
    <source>
        <dbReference type="SAM" id="MobiDB-lite"/>
    </source>
</evidence>
<dbReference type="Gene3D" id="1.10.530.10">
    <property type="match status" value="1"/>
</dbReference>
<dbReference type="RefSeq" id="WP_379899164.1">
    <property type="nucleotide sequence ID" value="NZ_JBHRTR010000019.1"/>
</dbReference>
<evidence type="ECO:0000313" key="3">
    <source>
        <dbReference type="Proteomes" id="UP001595528"/>
    </source>
</evidence>